<dbReference type="NCBIfam" id="NF033517">
    <property type="entry name" value="transpos_IS66"/>
    <property type="match status" value="1"/>
</dbReference>
<organism evidence="4">
    <name type="scientific">hydrothermal vent metagenome</name>
    <dbReference type="NCBI Taxonomy" id="652676"/>
    <lineage>
        <taxon>unclassified sequences</taxon>
        <taxon>metagenomes</taxon>
        <taxon>ecological metagenomes</taxon>
    </lineage>
</organism>
<dbReference type="PANTHER" id="PTHR33678:SF1">
    <property type="entry name" value="BLL1576 PROTEIN"/>
    <property type="match status" value="1"/>
</dbReference>
<dbReference type="InterPro" id="IPR004291">
    <property type="entry name" value="Transposase_IS66_central"/>
</dbReference>
<evidence type="ECO:0000259" key="1">
    <source>
        <dbReference type="Pfam" id="PF03050"/>
    </source>
</evidence>
<evidence type="ECO:0000313" key="4">
    <source>
        <dbReference type="EMBL" id="VAW80271.1"/>
    </source>
</evidence>
<dbReference type="Pfam" id="PF03050">
    <property type="entry name" value="DDE_Tnp_IS66"/>
    <property type="match status" value="1"/>
</dbReference>
<dbReference type="InterPro" id="IPR052344">
    <property type="entry name" value="Transposase-related"/>
</dbReference>
<dbReference type="InterPro" id="IPR024474">
    <property type="entry name" value="Znf_dom_IS66"/>
</dbReference>
<accession>A0A3B0YLK0</accession>
<feature type="domain" description="Transposase TnpC homeodomain" evidence="3">
    <location>
        <begin position="28"/>
        <end position="99"/>
    </location>
</feature>
<protein>
    <submittedName>
        <fullName evidence="4">Mobile element protein</fullName>
    </submittedName>
</protein>
<dbReference type="PANTHER" id="PTHR33678">
    <property type="entry name" value="BLL1576 PROTEIN"/>
    <property type="match status" value="1"/>
</dbReference>
<gene>
    <name evidence="4" type="ORF">MNBD_GAMMA12-1239</name>
</gene>
<feature type="non-terminal residue" evidence="4">
    <location>
        <position position="480"/>
    </location>
</feature>
<dbReference type="InterPro" id="IPR024463">
    <property type="entry name" value="Transposase_TnpC_homeodom"/>
</dbReference>
<dbReference type="Pfam" id="PF13005">
    <property type="entry name" value="zf-IS66"/>
    <property type="match status" value="1"/>
</dbReference>
<evidence type="ECO:0000259" key="3">
    <source>
        <dbReference type="Pfam" id="PF13007"/>
    </source>
</evidence>
<dbReference type="AlphaFoldDB" id="A0A3B0YLK0"/>
<name>A0A3B0YLK0_9ZZZZ</name>
<dbReference type="EMBL" id="UOFL01000193">
    <property type="protein sequence ID" value="VAW80271.1"/>
    <property type="molecule type" value="Genomic_DNA"/>
</dbReference>
<feature type="domain" description="Transposase IS66 central" evidence="1">
    <location>
        <begin position="166"/>
        <end position="452"/>
    </location>
</feature>
<dbReference type="Pfam" id="PF13007">
    <property type="entry name" value="LZ_Tnp_IS66"/>
    <property type="match status" value="1"/>
</dbReference>
<feature type="domain" description="Transposase IS66 zinc-finger binding" evidence="2">
    <location>
        <begin position="107"/>
        <end position="151"/>
    </location>
</feature>
<evidence type="ECO:0000259" key="2">
    <source>
        <dbReference type="Pfam" id="PF13005"/>
    </source>
</evidence>
<sequence length="480" mass="55489">MHVKTQLTDDVSLLKLQLIEKQQRIDYLENQIKLFRHNRFGQSSEAFSPDQLSLLGNDSMEAKQLQSLIDDKMDVSVKSFTRRKKSRIVINELLPVEKIIIDLDEKDKTCSCCNNEMTKIDEETTHEVEYIPATLVAKDYVRLKYACKHCEGDIKLAKLPNRLIPKSIASASLVANLIVSKFVDHLPLHRIERQFERLGLGLPRNVQCDWLLKIADKLLPLYMLHKAEALSGPRLWTDDTILPMQNDIKQRKRTIQARLWVYMGGNLNDPPTVFYDFTRSRSQAGPLEILKGYEGYLHADAYPGYDKLFISKKLKEVGCWAHARKKFHEIAKLTKKPHRAHVALAYIQKLYAIERETKILKLDYDEIKLYRQAYSKPILKEYKAWLDVQINAVARGALKGALKYTLNQWDALNTHLEEGYLMMDNNASERRMKPIALGRKNYIFVGSERGGQAAAIYYSIVETCKNYKINPLQYLTDILL</sequence>
<reference evidence="4" key="1">
    <citation type="submission" date="2018-06" db="EMBL/GenBank/DDBJ databases">
        <authorList>
            <person name="Zhirakovskaya E."/>
        </authorList>
    </citation>
    <scope>NUCLEOTIDE SEQUENCE</scope>
</reference>
<proteinExistence type="predicted"/>